<name>A0A0U5AT28_9BACL</name>
<dbReference type="PANTHER" id="PTHR31793">
    <property type="entry name" value="4-HYDROXYBENZOYL-COA THIOESTERASE FAMILY MEMBER"/>
    <property type="match status" value="1"/>
</dbReference>
<gene>
    <name evidence="1" type="primary">fadM_1</name>
    <name evidence="1" type="ORF">CB4_01114</name>
</gene>
<dbReference type="Proteomes" id="UP000217696">
    <property type="component" value="Chromosome"/>
</dbReference>
<dbReference type="EC" id="3.1.2.-" evidence="1"/>
<dbReference type="EMBL" id="AP017312">
    <property type="protein sequence ID" value="BAU26945.1"/>
    <property type="molecule type" value="Genomic_DNA"/>
</dbReference>
<sequence length="158" mass="18440">MGKATYIQPDLERWMKTFHFETDIKIRYCETDMSGHVNNVSYLIYFEQGRIDYFDRLDIGDEVLHDKAEFMVVTADITCHYHNELFFRENPTLLVRVARLGNTSMDIEYCLVVKDKNKVAATGSGTIVLVGKETKRSTPIPSQVRERIIKFEQMEMTM</sequence>
<dbReference type="Pfam" id="PF13279">
    <property type="entry name" value="4HBT_2"/>
    <property type="match status" value="1"/>
</dbReference>
<dbReference type="Gene3D" id="3.10.129.10">
    <property type="entry name" value="Hotdog Thioesterase"/>
    <property type="match status" value="1"/>
</dbReference>
<keyword evidence="2" id="KW-1185">Reference proteome</keyword>
<dbReference type="SUPFAM" id="SSF54637">
    <property type="entry name" value="Thioesterase/thiol ester dehydrase-isomerase"/>
    <property type="match status" value="1"/>
</dbReference>
<organism evidence="1 2">
    <name type="scientific">Aneurinibacillus soli</name>
    <dbReference type="NCBI Taxonomy" id="1500254"/>
    <lineage>
        <taxon>Bacteria</taxon>
        <taxon>Bacillati</taxon>
        <taxon>Bacillota</taxon>
        <taxon>Bacilli</taxon>
        <taxon>Bacillales</taxon>
        <taxon>Paenibacillaceae</taxon>
        <taxon>Aneurinibacillus group</taxon>
        <taxon>Aneurinibacillus</taxon>
    </lineage>
</organism>
<keyword evidence="1" id="KW-0378">Hydrolase</keyword>
<evidence type="ECO:0000313" key="1">
    <source>
        <dbReference type="EMBL" id="BAU26945.1"/>
    </source>
</evidence>
<evidence type="ECO:0000313" key="2">
    <source>
        <dbReference type="Proteomes" id="UP000217696"/>
    </source>
</evidence>
<proteinExistence type="predicted"/>
<dbReference type="PANTHER" id="PTHR31793:SF24">
    <property type="entry name" value="LONG-CHAIN ACYL-COA THIOESTERASE FADM"/>
    <property type="match status" value="1"/>
</dbReference>
<dbReference type="KEGG" id="asoc:CB4_01114"/>
<protein>
    <submittedName>
        <fullName evidence="1">Long-chain acyl-CoA thioesterase FadM</fullName>
        <ecNumber evidence="1">3.1.2.-</ecNumber>
    </submittedName>
</protein>
<dbReference type="GO" id="GO:0047617">
    <property type="term" value="F:fatty acyl-CoA hydrolase activity"/>
    <property type="evidence" value="ECO:0007669"/>
    <property type="project" value="TreeGrafter"/>
</dbReference>
<dbReference type="OrthoDB" id="9799036at2"/>
<dbReference type="RefSeq" id="WP_096463938.1">
    <property type="nucleotide sequence ID" value="NZ_AP017312.1"/>
</dbReference>
<dbReference type="CDD" id="cd00586">
    <property type="entry name" value="4HBT"/>
    <property type="match status" value="1"/>
</dbReference>
<dbReference type="InterPro" id="IPR029069">
    <property type="entry name" value="HotDog_dom_sf"/>
</dbReference>
<reference evidence="1 2" key="1">
    <citation type="submission" date="2015-12" db="EMBL/GenBank/DDBJ databases">
        <title>Genome sequence of Aneurinibacillus soli.</title>
        <authorList>
            <person name="Lee J.S."/>
            <person name="Lee K.C."/>
            <person name="Kim K.K."/>
            <person name="Lee B.W."/>
        </authorList>
    </citation>
    <scope>NUCLEOTIDE SEQUENCE [LARGE SCALE GENOMIC DNA]</scope>
    <source>
        <strain evidence="1 2">CB4</strain>
    </source>
</reference>
<accession>A0A0U5AT28</accession>
<dbReference type="AlphaFoldDB" id="A0A0U5AT28"/>
<dbReference type="InterPro" id="IPR050563">
    <property type="entry name" value="4-hydroxybenzoyl-CoA_TE"/>
</dbReference>